<dbReference type="KEGG" id="hpel:HZS54_08440"/>
<organism evidence="1 2">
    <name type="scientific">Halosimplex pelagicum</name>
    <dbReference type="NCBI Taxonomy" id="869886"/>
    <lineage>
        <taxon>Archaea</taxon>
        <taxon>Methanobacteriati</taxon>
        <taxon>Methanobacteriota</taxon>
        <taxon>Stenosarchaea group</taxon>
        <taxon>Halobacteria</taxon>
        <taxon>Halobacteriales</taxon>
        <taxon>Haloarculaceae</taxon>
        <taxon>Halosimplex</taxon>
    </lineage>
</organism>
<evidence type="ECO:0000313" key="2">
    <source>
        <dbReference type="Proteomes" id="UP000509346"/>
    </source>
</evidence>
<evidence type="ECO:0000313" key="1">
    <source>
        <dbReference type="EMBL" id="QLH80091.1"/>
    </source>
</evidence>
<accession>A0A7D5T138</accession>
<dbReference type="AlphaFoldDB" id="A0A7D5T138"/>
<keyword evidence="2" id="KW-1185">Reference proteome</keyword>
<gene>
    <name evidence="1" type="ORF">HZS54_08440</name>
</gene>
<evidence type="ECO:0008006" key="3">
    <source>
        <dbReference type="Google" id="ProtNLM"/>
    </source>
</evidence>
<dbReference type="OrthoDB" id="295069at2157"/>
<proteinExistence type="predicted"/>
<name>A0A7D5T138_9EURY</name>
<sequence>MVTMGVLERAKRASGLSEPEALPYLCLGCETQFDIQYHTCPVCGKYDIRRAKWVNADGESR</sequence>
<dbReference type="Proteomes" id="UP000509346">
    <property type="component" value="Chromosome"/>
</dbReference>
<dbReference type="RefSeq" id="WP_179907706.1">
    <property type="nucleotide sequence ID" value="NZ_CP058909.1"/>
</dbReference>
<dbReference type="EMBL" id="CP058909">
    <property type="protein sequence ID" value="QLH80091.1"/>
    <property type="molecule type" value="Genomic_DNA"/>
</dbReference>
<reference evidence="1 2" key="1">
    <citation type="submission" date="2020-07" db="EMBL/GenBank/DDBJ databases">
        <title>Halosimplex litoreum sp. nov. and Halosimplex rubrum sp. nov., isolated from different salt environments.</title>
        <authorList>
            <person name="Cui H."/>
        </authorList>
    </citation>
    <scope>NUCLEOTIDE SEQUENCE [LARGE SCALE GENOMIC DNA]</scope>
    <source>
        <strain evidence="1 2">R2</strain>
    </source>
</reference>
<dbReference type="GeneID" id="56077752"/>
<protein>
    <recommendedName>
        <fullName evidence="3">Hydrogenase maturation nickel metallochaperone HypA</fullName>
    </recommendedName>
</protein>